<evidence type="ECO:0000313" key="2">
    <source>
        <dbReference type="Proteomes" id="UP000017836"/>
    </source>
</evidence>
<accession>W1P802</accession>
<evidence type="ECO:0000313" key="1">
    <source>
        <dbReference type="EMBL" id="ERN03794.1"/>
    </source>
</evidence>
<dbReference type="Proteomes" id="UP000017836">
    <property type="component" value="Unassembled WGS sequence"/>
</dbReference>
<dbReference type="HOGENOM" id="CLU_2641443_0_0_1"/>
<proteinExistence type="predicted"/>
<dbReference type="Gramene" id="ERN03794">
    <property type="protein sequence ID" value="ERN03794"/>
    <property type="gene ID" value="AMTR_s00078p00104640"/>
</dbReference>
<sequence>MALTEAQKASQKQLRSIDGFVSTLKPYRISLSQLFFTWNYRVVHRGMEGSKALTDLCIRSPDLHFFYPYSVNPNLEP</sequence>
<name>W1P802_AMBTC</name>
<dbReference type="AlphaFoldDB" id="W1P802"/>
<organism evidence="1 2">
    <name type="scientific">Amborella trichopoda</name>
    <dbReference type="NCBI Taxonomy" id="13333"/>
    <lineage>
        <taxon>Eukaryota</taxon>
        <taxon>Viridiplantae</taxon>
        <taxon>Streptophyta</taxon>
        <taxon>Embryophyta</taxon>
        <taxon>Tracheophyta</taxon>
        <taxon>Spermatophyta</taxon>
        <taxon>Magnoliopsida</taxon>
        <taxon>Amborellales</taxon>
        <taxon>Amborellaceae</taxon>
        <taxon>Amborella</taxon>
    </lineage>
</organism>
<reference evidence="2" key="1">
    <citation type="journal article" date="2013" name="Science">
        <title>The Amborella genome and the evolution of flowering plants.</title>
        <authorList>
            <consortium name="Amborella Genome Project"/>
        </authorList>
    </citation>
    <scope>NUCLEOTIDE SEQUENCE [LARGE SCALE GENOMIC DNA]</scope>
</reference>
<gene>
    <name evidence="1" type="ORF">AMTR_s00078p00104640</name>
</gene>
<keyword evidence="2" id="KW-1185">Reference proteome</keyword>
<dbReference type="EMBL" id="KI394330">
    <property type="protein sequence ID" value="ERN03794.1"/>
    <property type="molecule type" value="Genomic_DNA"/>
</dbReference>
<protein>
    <submittedName>
        <fullName evidence="1">Uncharacterized protein</fullName>
    </submittedName>
</protein>